<dbReference type="AlphaFoldDB" id="A0A7W6G8U9"/>
<evidence type="ECO:0000313" key="2">
    <source>
        <dbReference type="Proteomes" id="UP000548867"/>
    </source>
</evidence>
<comment type="caution">
    <text evidence="1">The sequence shown here is derived from an EMBL/GenBank/DDBJ whole genome shotgun (WGS) entry which is preliminary data.</text>
</comment>
<name>A0A7W6G8U9_9SPHN</name>
<evidence type="ECO:0000313" key="1">
    <source>
        <dbReference type="EMBL" id="MBB3956397.1"/>
    </source>
</evidence>
<organism evidence="1 2">
    <name type="scientific">Novosphingobium sediminicola</name>
    <dbReference type="NCBI Taxonomy" id="563162"/>
    <lineage>
        <taxon>Bacteria</taxon>
        <taxon>Pseudomonadati</taxon>
        <taxon>Pseudomonadota</taxon>
        <taxon>Alphaproteobacteria</taxon>
        <taxon>Sphingomonadales</taxon>
        <taxon>Sphingomonadaceae</taxon>
        <taxon>Novosphingobium</taxon>
    </lineage>
</organism>
<reference evidence="1 2" key="1">
    <citation type="submission" date="2020-08" db="EMBL/GenBank/DDBJ databases">
        <title>Genomic Encyclopedia of Type Strains, Phase IV (KMG-IV): sequencing the most valuable type-strain genomes for metagenomic binning, comparative biology and taxonomic classification.</title>
        <authorList>
            <person name="Goeker M."/>
        </authorList>
    </citation>
    <scope>NUCLEOTIDE SEQUENCE [LARGE SCALE GENOMIC DNA]</scope>
    <source>
        <strain evidence="1 2">DSM 27057</strain>
    </source>
</reference>
<gene>
    <name evidence="1" type="ORF">GGR38_003360</name>
</gene>
<sequence>MAPDAHGMIAATFQPDLGQLANVLTRQAEAIAEEAANQARSGNDSTAIWRDARLLWPAFTANQGG</sequence>
<accession>A0A7W6G8U9</accession>
<protein>
    <submittedName>
        <fullName evidence="1">tRNA U34 5-carboxymethylaminomethyl modifying enzyme MnmG/GidA</fullName>
    </submittedName>
</protein>
<dbReference type="EMBL" id="JACIDX010000013">
    <property type="protein sequence ID" value="MBB3956397.1"/>
    <property type="molecule type" value="Genomic_DNA"/>
</dbReference>
<proteinExistence type="predicted"/>
<dbReference type="Proteomes" id="UP000548867">
    <property type="component" value="Unassembled WGS sequence"/>
</dbReference>
<keyword evidence="2" id="KW-1185">Reference proteome</keyword>